<dbReference type="RefSeq" id="XP_034230149.1">
    <property type="nucleotide sequence ID" value="XM_034374258.1"/>
</dbReference>
<feature type="signal peptide" evidence="2">
    <location>
        <begin position="1"/>
        <end position="20"/>
    </location>
</feature>
<feature type="compositionally biased region" description="Basic and acidic residues" evidence="1">
    <location>
        <begin position="121"/>
        <end position="131"/>
    </location>
</feature>
<proteinExistence type="predicted"/>
<feature type="compositionally biased region" description="Pro residues" evidence="1">
    <location>
        <begin position="82"/>
        <end position="92"/>
    </location>
</feature>
<gene>
    <name evidence="4" type="primary">LOC117638990</name>
</gene>
<evidence type="ECO:0000256" key="1">
    <source>
        <dbReference type="SAM" id="MobiDB-lite"/>
    </source>
</evidence>
<evidence type="ECO:0000313" key="4">
    <source>
        <dbReference type="RefSeq" id="XP_034230149.1"/>
    </source>
</evidence>
<protein>
    <submittedName>
        <fullName evidence="4">Uncharacterized protein LOC117638990</fullName>
    </submittedName>
</protein>
<name>A0A6P8ZGI2_THRPL</name>
<evidence type="ECO:0000256" key="2">
    <source>
        <dbReference type="SAM" id="SignalP"/>
    </source>
</evidence>
<keyword evidence="3" id="KW-1185">Reference proteome</keyword>
<evidence type="ECO:0000313" key="3">
    <source>
        <dbReference type="Proteomes" id="UP000515158"/>
    </source>
</evidence>
<reference evidence="4" key="1">
    <citation type="submission" date="2025-08" db="UniProtKB">
        <authorList>
            <consortium name="RefSeq"/>
        </authorList>
    </citation>
    <scope>IDENTIFICATION</scope>
    <source>
        <tissue evidence="4">Total insect</tissue>
    </source>
</reference>
<dbReference type="Proteomes" id="UP000515158">
    <property type="component" value="Unplaced"/>
</dbReference>
<feature type="chain" id="PRO_5028402193" evidence="2">
    <location>
        <begin position="21"/>
        <end position="131"/>
    </location>
</feature>
<dbReference type="InParanoid" id="A0A6P8ZGI2"/>
<accession>A0A6P8ZGI2</accession>
<feature type="region of interest" description="Disordered" evidence="1">
    <location>
        <begin position="58"/>
        <end position="131"/>
    </location>
</feature>
<dbReference type="AlphaFoldDB" id="A0A6P8ZGI2"/>
<dbReference type="KEGG" id="tpal:117638990"/>
<keyword evidence="2" id="KW-0732">Signal</keyword>
<sequence>MTHNDAGCLLCLLCLGLCSCCMEMQQEIERDAKTKKMQKQVDELVAYKVRTEQEAAERRAAERRAAAEVVSAQPRVDVAQAMPPPPYSPREAPPYDSDIQPYYEYERTSAPSAPPAPAPEKLQEKDTKTMS</sequence>
<dbReference type="GeneID" id="117638990"/>
<organism evidence="4">
    <name type="scientific">Thrips palmi</name>
    <name type="common">Melon thrips</name>
    <dbReference type="NCBI Taxonomy" id="161013"/>
    <lineage>
        <taxon>Eukaryota</taxon>
        <taxon>Metazoa</taxon>
        <taxon>Ecdysozoa</taxon>
        <taxon>Arthropoda</taxon>
        <taxon>Hexapoda</taxon>
        <taxon>Insecta</taxon>
        <taxon>Pterygota</taxon>
        <taxon>Neoptera</taxon>
        <taxon>Paraneoptera</taxon>
        <taxon>Thysanoptera</taxon>
        <taxon>Terebrantia</taxon>
        <taxon>Thripoidea</taxon>
        <taxon>Thripidae</taxon>
        <taxon>Thrips</taxon>
    </lineage>
</organism>